<dbReference type="Proteomes" id="UP000001075">
    <property type="component" value="Unassembled WGS sequence"/>
</dbReference>
<dbReference type="AlphaFoldDB" id="G3IMQ4"/>
<dbReference type="EMBL" id="JH004962">
    <property type="protein sequence ID" value="EGW14834.1"/>
    <property type="molecule type" value="Genomic_DNA"/>
</dbReference>
<evidence type="ECO:0000313" key="1">
    <source>
        <dbReference type="EMBL" id="EGW14834.1"/>
    </source>
</evidence>
<evidence type="ECO:0000313" key="2">
    <source>
        <dbReference type="Proteomes" id="UP000001075"/>
    </source>
</evidence>
<organism evidence="1 2">
    <name type="scientific">Cricetulus griseus</name>
    <name type="common">Chinese hamster</name>
    <name type="synonym">Cricetulus barabensis griseus</name>
    <dbReference type="NCBI Taxonomy" id="10029"/>
    <lineage>
        <taxon>Eukaryota</taxon>
        <taxon>Metazoa</taxon>
        <taxon>Chordata</taxon>
        <taxon>Craniata</taxon>
        <taxon>Vertebrata</taxon>
        <taxon>Euteleostomi</taxon>
        <taxon>Mammalia</taxon>
        <taxon>Eutheria</taxon>
        <taxon>Euarchontoglires</taxon>
        <taxon>Glires</taxon>
        <taxon>Rodentia</taxon>
        <taxon>Myomorpha</taxon>
        <taxon>Muroidea</taxon>
        <taxon>Cricetidae</taxon>
        <taxon>Cricetinae</taxon>
        <taxon>Cricetulus</taxon>
    </lineage>
</organism>
<dbReference type="InParanoid" id="G3IMQ4"/>
<accession>G3IMQ4</accession>
<gene>
    <name evidence="1" type="ORF">I79_025198</name>
</gene>
<reference evidence="2" key="1">
    <citation type="journal article" date="2011" name="Nat. Biotechnol.">
        <title>The genomic sequence of the Chinese hamster ovary (CHO)-K1 cell line.</title>
        <authorList>
            <person name="Xu X."/>
            <person name="Nagarajan H."/>
            <person name="Lewis N.E."/>
            <person name="Pan S."/>
            <person name="Cai Z."/>
            <person name="Liu X."/>
            <person name="Chen W."/>
            <person name="Xie M."/>
            <person name="Wang W."/>
            <person name="Hammond S."/>
            <person name="Andersen M.R."/>
            <person name="Neff N."/>
            <person name="Passarelli B."/>
            <person name="Koh W."/>
            <person name="Fan H.C."/>
            <person name="Wang J."/>
            <person name="Gui Y."/>
            <person name="Lee K.H."/>
            <person name="Betenbaugh M.J."/>
            <person name="Quake S.R."/>
            <person name="Famili I."/>
            <person name="Palsson B.O."/>
            <person name="Wang J."/>
        </authorList>
    </citation>
    <scope>NUCLEOTIDE SEQUENCE [LARGE SCALE GENOMIC DNA]</scope>
    <source>
        <strain evidence="2">CHO K1 cell line</strain>
    </source>
</reference>
<name>G3IMQ4_CRIGR</name>
<proteinExistence type="predicted"/>
<protein>
    <submittedName>
        <fullName evidence="1">Uncharacterized protein</fullName>
    </submittedName>
</protein>
<sequence>MVQVCHATGMSVILSGSNLTSKQVCFVNSVAVLGQRQSSLLMLCSPGYAGGRTGTSLEIPLPCSSSTVACTGWGSGDPLQRNLPWLAV</sequence>